<accession>A0ABR9XLV4</accession>
<keyword evidence="3" id="KW-1185">Reference proteome</keyword>
<dbReference type="InterPro" id="IPR011009">
    <property type="entry name" value="Kinase-like_dom_sf"/>
</dbReference>
<gene>
    <name evidence="2" type="ORF">IRJ18_18455</name>
</gene>
<organism evidence="2 3">
    <name type="scientific">Mucilaginibacter boryungensis</name>
    <dbReference type="NCBI Taxonomy" id="768480"/>
    <lineage>
        <taxon>Bacteria</taxon>
        <taxon>Pseudomonadati</taxon>
        <taxon>Bacteroidota</taxon>
        <taxon>Sphingobacteriia</taxon>
        <taxon>Sphingobacteriales</taxon>
        <taxon>Sphingobacteriaceae</taxon>
        <taxon>Mucilaginibacter</taxon>
    </lineage>
</organism>
<proteinExistence type="predicted"/>
<dbReference type="RefSeq" id="WP_194107766.1">
    <property type="nucleotide sequence ID" value="NZ_JADFFM010000002.1"/>
</dbReference>
<evidence type="ECO:0000313" key="2">
    <source>
        <dbReference type="EMBL" id="MBE9668358.1"/>
    </source>
</evidence>
<sequence length="349" mass="39978">MLTAILIAFGLTPADYSVQPFGSGLINYTWKVSGKHNVYILQRINKNVFKSPQAIAHNLVLLGKYFETNYPDYLFVAPLPAINKQYLAVIDEEYYRLSPFIKNSHTVDALEFPEQAFEAAKQFGKFSRLLNGFDAGQLQYTLPDFHNLNLRVDQFNAALQNAPADRLSQTIEEVKAIAVNADIAETYRRIVQDKQIPLRVIHHDTKISNVLFNDKGEGLCVIDLDTVMPGYFISDLGDMMRTYLSPVTEEERDLDLVQINEANFAAIYKGYMQEMGDVLTDAEKGLFIYAGKFMIYMQALRFLTDFLNGDIYYPTNYQGHNLVRAQNQLTLLERYIQSEEKFKKLINIK</sequence>
<dbReference type="PANTHER" id="PTHR21064">
    <property type="entry name" value="AMINOGLYCOSIDE PHOSPHOTRANSFERASE DOMAIN-CONTAINING PROTEIN-RELATED"/>
    <property type="match status" value="1"/>
</dbReference>
<feature type="domain" description="Aminoglycoside phosphotransferase" evidence="1">
    <location>
        <begin position="18"/>
        <end position="251"/>
    </location>
</feature>
<dbReference type="InterPro" id="IPR050249">
    <property type="entry name" value="Pseudomonas-type_ThrB"/>
</dbReference>
<dbReference type="Proteomes" id="UP000632774">
    <property type="component" value="Unassembled WGS sequence"/>
</dbReference>
<evidence type="ECO:0000313" key="3">
    <source>
        <dbReference type="Proteomes" id="UP000632774"/>
    </source>
</evidence>
<reference evidence="2 3" key="1">
    <citation type="submission" date="2020-10" db="EMBL/GenBank/DDBJ databases">
        <title>Mucilaginibacter mali sp. nov., isolated from rhizosphere soil of apple orchard.</title>
        <authorList>
            <person name="Lee J.-S."/>
            <person name="Kim H.S."/>
            <person name="Kim J.-S."/>
        </authorList>
    </citation>
    <scope>NUCLEOTIDE SEQUENCE [LARGE SCALE GENOMIC DNA]</scope>
    <source>
        <strain evidence="2 3">KCTC 23157</strain>
    </source>
</reference>
<protein>
    <submittedName>
        <fullName evidence="2">Aminoglycoside phosphotransferase family protein</fullName>
    </submittedName>
</protein>
<dbReference type="SUPFAM" id="SSF56112">
    <property type="entry name" value="Protein kinase-like (PK-like)"/>
    <property type="match status" value="1"/>
</dbReference>
<dbReference type="PANTHER" id="PTHR21064:SF5">
    <property type="entry name" value="SLR1880 PROTEIN"/>
    <property type="match status" value="1"/>
</dbReference>
<dbReference type="Pfam" id="PF01636">
    <property type="entry name" value="APH"/>
    <property type="match status" value="1"/>
</dbReference>
<dbReference type="InterPro" id="IPR002575">
    <property type="entry name" value="Aminoglycoside_PTrfase"/>
</dbReference>
<name>A0ABR9XLV4_9SPHI</name>
<dbReference type="Gene3D" id="3.90.1200.10">
    <property type="match status" value="1"/>
</dbReference>
<comment type="caution">
    <text evidence="2">The sequence shown here is derived from an EMBL/GenBank/DDBJ whole genome shotgun (WGS) entry which is preliminary data.</text>
</comment>
<evidence type="ECO:0000259" key="1">
    <source>
        <dbReference type="Pfam" id="PF01636"/>
    </source>
</evidence>
<dbReference type="EMBL" id="JADFFM010000002">
    <property type="protein sequence ID" value="MBE9668358.1"/>
    <property type="molecule type" value="Genomic_DNA"/>
</dbReference>